<dbReference type="PANTHER" id="PTHR11439:SF498">
    <property type="entry name" value="DNAK FAMILY PROTEIN"/>
    <property type="match status" value="1"/>
</dbReference>
<keyword evidence="17" id="KW-0604">Photosystem II</keyword>
<dbReference type="GO" id="GO:0009523">
    <property type="term" value="C:photosystem II"/>
    <property type="evidence" value="ECO:0007669"/>
    <property type="project" value="UniProtKB-KW"/>
</dbReference>
<evidence type="ECO:0000256" key="3">
    <source>
        <dbReference type="ARBA" id="ARBA00022448"/>
    </source>
</evidence>
<keyword evidence="6" id="KW-0597">Phosphoprotein</keyword>
<comment type="caution">
    <text evidence="18">The sequence shown here is derived from an EMBL/GenBank/DDBJ whole genome shotgun (WGS) entry which is preliminary data.</text>
</comment>
<keyword evidence="9" id="KW-0479">Metal-binding</keyword>
<proteinExistence type="inferred from homology"/>
<keyword evidence="7" id="KW-0934">Plastid</keyword>
<reference evidence="18 19" key="1">
    <citation type="journal article" date="2017" name="Nat. Commun.">
        <title>Genome assembly with in vitro proximity ligation data and whole-genome triplication in lettuce.</title>
        <authorList>
            <person name="Reyes-Chin-Wo S."/>
            <person name="Wang Z."/>
            <person name="Yang X."/>
            <person name="Kozik A."/>
            <person name="Arikit S."/>
            <person name="Song C."/>
            <person name="Xia L."/>
            <person name="Froenicke L."/>
            <person name="Lavelle D.O."/>
            <person name="Truco M.J."/>
            <person name="Xia R."/>
            <person name="Zhu S."/>
            <person name="Xu C."/>
            <person name="Xu H."/>
            <person name="Xu X."/>
            <person name="Cox K."/>
            <person name="Korf I."/>
            <person name="Meyers B.C."/>
            <person name="Michelmore R.W."/>
        </authorList>
    </citation>
    <scope>NUCLEOTIDE SEQUENCE [LARGE SCALE GENOMIC DNA]</scope>
    <source>
        <strain evidence="19">cv. Salinas</strain>
        <tissue evidence="18">Seedlings</tissue>
    </source>
</reference>
<dbReference type="GO" id="GO:0016168">
    <property type="term" value="F:chlorophyll binding"/>
    <property type="evidence" value="ECO:0007669"/>
    <property type="project" value="UniProtKB-KW"/>
</dbReference>
<dbReference type="CDD" id="cd09272">
    <property type="entry name" value="RNase_HI_RT_Ty1"/>
    <property type="match status" value="1"/>
</dbReference>
<evidence type="ECO:0000256" key="13">
    <source>
        <dbReference type="ARBA" id="ARBA00022990"/>
    </source>
</evidence>
<dbReference type="InterPro" id="IPR000484">
    <property type="entry name" value="Photo_RC_L/M"/>
</dbReference>
<evidence type="ECO:0008006" key="20">
    <source>
        <dbReference type="Google" id="ProtNLM"/>
    </source>
</evidence>
<gene>
    <name evidence="18" type="ORF">LSAT_V11C100003050</name>
</gene>
<evidence type="ECO:0000256" key="1">
    <source>
        <dbReference type="ARBA" id="ARBA00004141"/>
    </source>
</evidence>
<keyword evidence="13" id="KW-0007">Acetylation</keyword>
<evidence type="ECO:0000256" key="17">
    <source>
        <dbReference type="ARBA" id="ARBA00023276"/>
    </source>
</evidence>
<organism evidence="18 19">
    <name type="scientific">Lactuca sativa</name>
    <name type="common">Garden lettuce</name>
    <dbReference type="NCBI Taxonomy" id="4236"/>
    <lineage>
        <taxon>Eukaryota</taxon>
        <taxon>Viridiplantae</taxon>
        <taxon>Streptophyta</taxon>
        <taxon>Embryophyta</taxon>
        <taxon>Tracheophyta</taxon>
        <taxon>Spermatophyta</taxon>
        <taxon>Magnoliopsida</taxon>
        <taxon>eudicotyledons</taxon>
        <taxon>Gunneridae</taxon>
        <taxon>Pentapetalae</taxon>
        <taxon>asterids</taxon>
        <taxon>campanulids</taxon>
        <taxon>Asterales</taxon>
        <taxon>Asteraceae</taxon>
        <taxon>Cichorioideae</taxon>
        <taxon>Cichorieae</taxon>
        <taxon>Lactucinae</taxon>
        <taxon>Lactuca</taxon>
    </lineage>
</organism>
<dbReference type="GO" id="GO:0046872">
    <property type="term" value="F:metal ion binding"/>
    <property type="evidence" value="ECO:0007669"/>
    <property type="project" value="UniProtKB-KW"/>
</dbReference>
<dbReference type="EMBL" id="NBSK02000001">
    <property type="protein sequence ID" value="KAJ0227977.1"/>
    <property type="molecule type" value="Genomic_DNA"/>
</dbReference>
<comment type="subcellular location">
    <subcellularLocation>
        <location evidence="1">Membrane</location>
        <topology evidence="1">Multi-pass membrane protein</topology>
    </subcellularLocation>
</comment>
<evidence type="ECO:0000313" key="19">
    <source>
        <dbReference type="Proteomes" id="UP000235145"/>
    </source>
</evidence>
<evidence type="ECO:0000256" key="15">
    <source>
        <dbReference type="ARBA" id="ARBA00023004"/>
    </source>
</evidence>
<keyword evidence="16" id="KW-0472">Membrane</keyword>
<keyword evidence="15" id="KW-0408">Iron</keyword>
<keyword evidence="4" id="KW-0148">Chlorophyll</keyword>
<evidence type="ECO:0000256" key="14">
    <source>
        <dbReference type="ARBA" id="ARBA00022991"/>
    </source>
</evidence>
<dbReference type="GO" id="GO:0009772">
    <property type="term" value="P:photosynthetic electron transport in photosystem II"/>
    <property type="evidence" value="ECO:0007669"/>
    <property type="project" value="InterPro"/>
</dbReference>
<evidence type="ECO:0000256" key="10">
    <source>
        <dbReference type="ARBA" id="ARBA00022842"/>
    </source>
</evidence>
<accession>A0A9R1WJL8</accession>
<keyword evidence="8" id="KW-0812">Transmembrane</keyword>
<evidence type="ECO:0000256" key="4">
    <source>
        <dbReference type="ARBA" id="ARBA00022494"/>
    </source>
</evidence>
<evidence type="ECO:0000256" key="8">
    <source>
        <dbReference type="ARBA" id="ARBA00022692"/>
    </source>
</evidence>
<keyword evidence="11" id="KW-0249">Electron transport</keyword>
<keyword evidence="12" id="KW-1133">Transmembrane helix</keyword>
<dbReference type="AlphaFoldDB" id="A0A9R1WJL8"/>
<keyword evidence="5" id="KW-0602">Photosynthesis</keyword>
<dbReference type="PANTHER" id="PTHR11439">
    <property type="entry name" value="GAG-POL-RELATED RETROTRANSPOSON"/>
    <property type="match status" value="1"/>
</dbReference>
<evidence type="ECO:0000256" key="9">
    <source>
        <dbReference type="ARBA" id="ARBA00022723"/>
    </source>
</evidence>
<evidence type="ECO:0000313" key="18">
    <source>
        <dbReference type="EMBL" id="KAJ0227977.1"/>
    </source>
</evidence>
<dbReference type="Proteomes" id="UP000235145">
    <property type="component" value="Unassembled WGS sequence"/>
</dbReference>
<evidence type="ECO:0000256" key="6">
    <source>
        <dbReference type="ARBA" id="ARBA00022553"/>
    </source>
</evidence>
<evidence type="ECO:0000256" key="12">
    <source>
        <dbReference type="ARBA" id="ARBA00022989"/>
    </source>
</evidence>
<dbReference type="InterPro" id="IPR036854">
    <property type="entry name" value="Photo_II_D1/D2_sf"/>
</dbReference>
<comment type="similarity">
    <text evidence="2">Belongs to the reaction center PufL/M/PsbA/D family.</text>
</comment>
<evidence type="ECO:0000256" key="16">
    <source>
        <dbReference type="ARBA" id="ARBA00023136"/>
    </source>
</evidence>
<keyword evidence="3" id="KW-0813">Transport</keyword>
<keyword evidence="19" id="KW-1185">Reference proteome</keyword>
<evidence type="ECO:0000256" key="7">
    <source>
        <dbReference type="ARBA" id="ARBA00022640"/>
    </source>
</evidence>
<protein>
    <recommendedName>
        <fullName evidence="20">Reverse transcriptase Ty1/copia-type domain-containing protein</fullName>
    </recommendedName>
</protein>
<dbReference type="SUPFAM" id="SSF81483">
    <property type="entry name" value="Bacterial photosystem II reaction centre, L and M subunits"/>
    <property type="match status" value="1"/>
</dbReference>
<keyword evidence="10" id="KW-0460">Magnesium</keyword>
<dbReference type="Pfam" id="PF00124">
    <property type="entry name" value="Photo_RC"/>
    <property type="match status" value="1"/>
</dbReference>
<evidence type="ECO:0000256" key="2">
    <source>
        <dbReference type="ARBA" id="ARBA00008204"/>
    </source>
</evidence>
<evidence type="ECO:0000256" key="11">
    <source>
        <dbReference type="ARBA" id="ARBA00022982"/>
    </source>
</evidence>
<keyword evidence="14" id="KW-0157">Chromophore</keyword>
<sequence>MDAAFRVLRYLKTTARQGLFLSSQGDLTLIVYCDAIWLSCHSTRRSCRGYFIDMGGSPVSWRTKKQSVVARSSVEAEYKAMVNTICEILWLRWLSCDLGAKHGGATTLLCDNNVARHIAANPVYHERIKHVEMDCYFVRERVTSGEIKVVAIKIEKQLAGGGGGGGGGWSCCLSLASMVESVGDLRGGGGVFGGSLFSVMHGSLVTSSLIKETTENESTNEGYRFGQEEETYNIVAAHCYFGRLIFQYASFNNSRSLHFFLIFTKALGAKQFHYLRGKLGVCNLHSPT</sequence>
<evidence type="ECO:0000256" key="5">
    <source>
        <dbReference type="ARBA" id="ARBA00022531"/>
    </source>
</evidence>
<name>A0A9R1WJL8_LACSA</name>